<protein>
    <submittedName>
        <fullName evidence="1">Uncharacterized protein</fullName>
    </submittedName>
</protein>
<sequence length="69" mass="7488">MGCLGSRADGRLWLILLLGLCAEHVFSSPNSQRSRETAGNVGYPWTVARSQLYLDAGVPDEVSLRVLIA</sequence>
<gene>
    <name evidence="1" type="ORF">CTOB1V02_LOCUS8631</name>
</gene>
<accession>A0A7R8ZT16</accession>
<dbReference type="AlphaFoldDB" id="A0A7R8ZT16"/>
<dbReference type="EMBL" id="OB662941">
    <property type="protein sequence ID" value="CAD7230775.1"/>
    <property type="molecule type" value="Genomic_DNA"/>
</dbReference>
<name>A0A7R8ZT16_9CRUS</name>
<proteinExistence type="predicted"/>
<evidence type="ECO:0000313" key="1">
    <source>
        <dbReference type="EMBL" id="CAD7230775.1"/>
    </source>
</evidence>
<reference evidence="1" key="1">
    <citation type="submission" date="2020-11" db="EMBL/GenBank/DDBJ databases">
        <authorList>
            <person name="Tran Van P."/>
        </authorList>
    </citation>
    <scope>NUCLEOTIDE SEQUENCE</scope>
</reference>
<organism evidence="1">
    <name type="scientific">Cyprideis torosa</name>
    <dbReference type="NCBI Taxonomy" id="163714"/>
    <lineage>
        <taxon>Eukaryota</taxon>
        <taxon>Metazoa</taxon>
        <taxon>Ecdysozoa</taxon>
        <taxon>Arthropoda</taxon>
        <taxon>Crustacea</taxon>
        <taxon>Oligostraca</taxon>
        <taxon>Ostracoda</taxon>
        <taxon>Podocopa</taxon>
        <taxon>Podocopida</taxon>
        <taxon>Cytherocopina</taxon>
        <taxon>Cytheroidea</taxon>
        <taxon>Cytherideidae</taxon>
        <taxon>Cyprideis</taxon>
    </lineage>
</organism>